<proteinExistence type="predicted"/>
<gene>
    <name evidence="1" type="ORF">GFN93_11440</name>
</gene>
<name>A0A6N7LWV3_9GAMM</name>
<dbReference type="AlphaFoldDB" id="A0A6N7LWV3"/>
<dbReference type="EMBL" id="WIRE01000001">
    <property type="protein sequence ID" value="MQX53866.1"/>
    <property type="molecule type" value="Genomic_DNA"/>
</dbReference>
<organism evidence="1 2">
    <name type="scientific">Alcanivorax sediminis</name>
    <dbReference type="NCBI Taxonomy" id="2663008"/>
    <lineage>
        <taxon>Bacteria</taxon>
        <taxon>Pseudomonadati</taxon>
        <taxon>Pseudomonadota</taxon>
        <taxon>Gammaproteobacteria</taxon>
        <taxon>Oceanospirillales</taxon>
        <taxon>Alcanivoracaceae</taxon>
        <taxon>Alcanivorax</taxon>
    </lineage>
</organism>
<dbReference type="Gene3D" id="1.20.120.20">
    <property type="entry name" value="Apolipoprotein"/>
    <property type="match status" value="1"/>
</dbReference>
<accession>A0A6N7LWV3</accession>
<dbReference type="RefSeq" id="WP_153501214.1">
    <property type="nucleotide sequence ID" value="NZ_WIRE01000001.1"/>
</dbReference>
<protein>
    <submittedName>
        <fullName evidence="1">Poly(Hydroxyalkanoate) granule-associated protein</fullName>
    </submittedName>
</protein>
<evidence type="ECO:0000313" key="1">
    <source>
        <dbReference type="EMBL" id="MQX53866.1"/>
    </source>
</evidence>
<comment type="caution">
    <text evidence="1">The sequence shown here is derived from an EMBL/GenBank/DDBJ whole genome shotgun (WGS) entry which is preliminary data.</text>
</comment>
<reference evidence="1 2" key="1">
    <citation type="submission" date="2019-10" db="EMBL/GenBank/DDBJ databases">
        <title>Alcanivorax sp.PA15-N-34 draft genome sequence.</title>
        <authorList>
            <person name="Liao X."/>
            <person name="Shao Z."/>
        </authorList>
    </citation>
    <scope>NUCLEOTIDE SEQUENCE [LARGE SCALE GENOMIC DNA]</scope>
    <source>
        <strain evidence="1 2">PA15-N-34</strain>
    </source>
</reference>
<evidence type="ECO:0000313" key="2">
    <source>
        <dbReference type="Proteomes" id="UP000469421"/>
    </source>
</evidence>
<sequence length="119" mass="13035">MSNTVITKLNERYEQLNAETRATAEKMSSALRGAAKRVEQSSTELFESLVKSGEKRQKELAKTAKTASKKAAQKVSTLDELRGKLAEALGLPTQSDVEALNKKLNTLTRKVNKLAKEAS</sequence>
<dbReference type="Proteomes" id="UP000469421">
    <property type="component" value="Unassembled WGS sequence"/>
</dbReference>
<keyword evidence="2" id="KW-1185">Reference proteome</keyword>